<dbReference type="PRINTS" id="PR00598">
    <property type="entry name" value="HTHMARR"/>
</dbReference>
<dbReference type="InterPro" id="IPR036390">
    <property type="entry name" value="WH_DNA-bd_sf"/>
</dbReference>
<protein>
    <submittedName>
        <fullName evidence="2">MarR family transcriptional regulator</fullName>
    </submittedName>
</protein>
<sequence length="141" mass="16316">MNYKEIAEELLKMRSEWPHVAVNEELARLTKGEFFVLNYLEKHGGTAFPKDLSRKMQVSTARIAALLKHMEMKGWVTRTADCQDNRQVIVSITLAGRDEIEDKREKTLEDVIRLLEFLGPQDAEALLRIQEKVVKGFSERE</sequence>
<feature type="domain" description="HTH marR-type" evidence="1">
    <location>
        <begin position="3"/>
        <end position="135"/>
    </location>
</feature>
<dbReference type="PANTHER" id="PTHR33164">
    <property type="entry name" value="TRANSCRIPTIONAL REGULATOR, MARR FAMILY"/>
    <property type="match status" value="1"/>
</dbReference>
<dbReference type="SUPFAM" id="SSF46785">
    <property type="entry name" value="Winged helix' DNA-binding domain"/>
    <property type="match status" value="1"/>
</dbReference>
<dbReference type="RefSeq" id="WP_033124392.1">
    <property type="nucleotide sequence ID" value="NZ_JACLYY010000017.1"/>
</dbReference>
<reference evidence="2 3" key="1">
    <citation type="journal article" date="2021" name="Sci. Rep.">
        <title>The distribution of antibiotic resistance genes in chicken gut microbiota commensals.</title>
        <authorList>
            <person name="Juricova H."/>
            <person name="Matiasovicova J."/>
            <person name="Kubasova T."/>
            <person name="Cejkova D."/>
            <person name="Rychlik I."/>
        </authorList>
    </citation>
    <scope>NUCLEOTIDE SEQUENCE [LARGE SCALE GENOMIC DNA]</scope>
    <source>
        <strain evidence="2 3">An773</strain>
    </source>
</reference>
<accession>A0ABS2EBZ9</accession>
<comment type="caution">
    <text evidence="2">The sequence shown here is derived from an EMBL/GenBank/DDBJ whole genome shotgun (WGS) entry which is preliminary data.</text>
</comment>
<dbReference type="Pfam" id="PF01047">
    <property type="entry name" value="MarR"/>
    <property type="match status" value="1"/>
</dbReference>
<evidence type="ECO:0000313" key="2">
    <source>
        <dbReference type="EMBL" id="MBM6739177.1"/>
    </source>
</evidence>
<dbReference type="Proteomes" id="UP000716906">
    <property type="component" value="Unassembled WGS sequence"/>
</dbReference>
<dbReference type="PROSITE" id="PS50995">
    <property type="entry name" value="HTH_MARR_2"/>
    <property type="match status" value="1"/>
</dbReference>
<evidence type="ECO:0000313" key="3">
    <source>
        <dbReference type="Proteomes" id="UP000716906"/>
    </source>
</evidence>
<gene>
    <name evidence="2" type="ORF">H7U36_13895</name>
</gene>
<dbReference type="InterPro" id="IPR000835">
    <property type="entry name" value="HTH_MarR-typ"/>
</dbReference>
<dbReference type="PANTHER" id="PTHR33164:SF43">
    <property type="entry name" value="HTH-TYPE TRANSCRIPTIONAL REPRESSOR YETL"/>
    <property type="match status" value="1"/>
</dbReference>
<name>A0ABS2EBZ9_9FIRM</name>
<dbReference type="EMBL" id="JACLYY010000017">
    <property type="protein sequence ID" value="MBM6739177.1"/>
    <property type="molecule type" value="Genomic_DNA"/>
</dbReference>
<proteinExistence type="predicted"/>
<dbReference type="Gene3D" id="1.10.10.10">
    <property type="entry name" value="Winged helix-like DNA-binding domain superfamily/Winged helix DNA-binding domain"/>
    <property type="match status" value="1"/>
</dbReference>
<evidence type="ECO:0000259" key="1">
    <source>
        <dbReference type="PROSITE" id="PS50995"/>
    </source>
</evidence>
<dbReference type="SMART" id="SM00347">
    <property type="entry name" value="HTH_MARR"/>
    <property type="match status" value="1"/>
</dbReference>
<keyword evidence="3" id="KW-1185">Reference proteome</keyword>
<dbReference type="InterPro" id="IPR036388">
    <property type="entry name" value="WH-like_DNA-bd_sf"/>
</dbReference>
<dbReference type="InterPro" id="IPR039422">
    <property type="entry name" value="MarR/SlyA-like"/>
</dbReference>
<organism evidence="2 3">
    <name type="scientific">Faecalicatena fissicatena</name>
    <dbReference type="NCBI Taxonomy" id="290055"/>
    <lineage>
        <taxon>Bacteria</taxon>
        <taxon>Bacillati</taxon>
        <taxon>Bacillota</taxon>
        <taxon>Clostridia</taxon>
        <taxon>Lachnospirales</taxon>
        <taxon>Lachnospiraceae</taxon>
        <taxon>Faecalicatena</taxon>
    </lineage>
</organism>